<feature type="domain" description="Dihydroorotate dehydrogenase catalytic" evidence="7">
    <location>
        <begin position="88"/>
        <end position="288"/>
    </location>
</feature>
<dbReference type="EMBL" id="PCRN01000062">
    <property type="protein sequence ID" value="PIP22261.1"/>
    <property type="molecule type" value="Genomic_DNA"/>
</dbReference>
<evidence type="ECO:0000256" key="3">
    <source>
        <dbReference type="ARBA" id="ARBA00022630"/>
    </source>
</evidence>
<evidence type="ECO:0000259" key="7">
    <source>
        <dbReference type="Pfam" id="PF01180"/>
    </source>
</evidence>
<dbReference type="UniPathway" id="UPA00070"/>
<evidence type="ECO:0000256" key="2">
    <source>
        <dbReference type="ARBA" id="ARBA00004725"/>
    </source>
</evidence>
<keyword evidence="4" id="KW-0288">FMN</keyword>
<comment type="pathway">
    <text evidence="2">Pyrimidine metabolism; UMP biosynthesis via de novo pathway.</text>
</comment>
<dbReference type="Pfam" id="PF01180">
    <property type="entry name" value="DHO_dh"/>
    <property type="match status" value="1"/>
</dbReference>
<dbReference type="AlphaFoldDB" id="A0A2G9YUU8"/>
<evidence type="ECO:0000313" key="8">
    <source>
        <dbReference type="EMBL" id="PIP22261.1"/>
    </source>
</evidence>
<dbReference type="SUPFAM" id="SSF51395">
    <property type="entry name" value="FMN-linked oxidoreductases"/>
    <property type="match status" value="1"/>
</dbReference>
<dbReference type="GO" id="GO:0005737">
    <property type="term" value="C:cytoplasm"/>
    <property type="evidence" value="ECO:0007669"/>
    <property type="project" value="InterPro"/>
</dbReference>
<keyword evidence="3" id="KW-0285">Flavoprotein</keyword>
<evidence type="ECO:0000256" key="5">
    <source>
        <dbReference type="ARBA" id="ARBA00022975"/>
    </source>
</evidence>
<comment type="caution">
    <text evidence="8">The sequence shown here is derived from an EMBL/GenBank/DDBJ whole genome shotgun (WGS) entry which is preliminary data.</text>
</comment>
<dbReference type="Gene3D" id="3.20.20.70">
    <property type="entry name" value="Aldolase class I"/>
    <property type="match status" value="1"/>
</dbReference>
<evidence type="ECO:0000256" key="1">
    <source>
        <dbReference type="ARBA" id="ARBA00001917"/>
    </source>
</evidence>
<dbReference type="Proteomes" id="UP000229054">
    <property type="component" value="Unassembled WGS sequence"/>
</dbReference>
<evidence type="ECO:0000313" key="9">
    <source>
        <dbReference type="Proteomes" id="UP000229054"/>
    </source>
</evidence>
<dbReference type="InterPro" id="IPR013785">
    <property type="entry name" value="Aldolase_TIM"/>
</dbReference>
<keyword evidence="6" id="KW-0560">Oxidoreductase</keyword>
<protein>
    <recommendedName>
        <fullName evidence="7">Dihydroorotate dehydrogenase catalytic domain-containing protein</fullName>
    </recommendedName>
</protein>
<comment type="cofactor">
    <cofactor evidence="1">
        <name>FMN</name>
        <dbReference type="ChEBI" id="CHEBI:58210"/>
    </cofactor>
</comment>
<accession>A0A2G9YUU8</accession>
<organism evidence="8 9">
    <name type="scientific">Candidatus Nealsonbacteria bacterium CG23_combo_of_CG06-09_8_20_14_all_39_25</name>
    <dbReference type="NCBI Taxonomy" id="1974723"/>
    <lineage>
        <taxon>Bacteria</taxon>
        <taxon>Candidatus Nealsoniibacteriota</taxon>
    </lineage>
</organism>
<dbReference type="GO" id="GO:0044205">
    <property type="term" value="P:'de novo' UMP biosynthetic process"/>
    <property type="evidence" value="ECO:0007669"/>
    <property type="project" value="UniProtKB-UniPathway"/>
</dbReference>
<dbReference type="GO" id="GO:0004152">
    <property type="term" value="F:dihydroorotate dehydrogenase activity"/>
    <property type="evidence" value="ECO:0007669"/>
    <property type="project" value="InterPro"/>
</dbReference>
<dbReference type="PIRSF" id="PIRSF000164">
    <property type="entry name" value="DHO_oxidase"/>
    <property type="match status" value="1"/>
</dbReference>
<keyword evidence="5" id="KW-0665">Pyrimidine biosynthesis</keyword>
<reference evidence="8 9" key="1">
    <citation type="submission" date="2017-09" db="EMBL/GenBank/DDBJ databases">
        <title>Depth-based differentiation of microbial function through sediment-hosted aquifers and enrichment of novel symbionts in the deep terrestrial subsurface.</title>
        <authorList>
            <person name="Probst A.J."/>
            <person name="Ladd B."/>
            <person name="Jarett J.K."/>
            <person name="Geller-Mcgrath D.E."/>
            <person name="Sieber C.M."/>
            <person name="Emerson J.B."/>
            <person name="Anantharaman K."/>
            <person name="Thomas B.C."/>
            <person name="Malmstrom R."/>
            <person name="Stieglmeier M."/>
            <person name="Klingl A."/>
            <person name="Woyke T."/>
            <person name="Ryan C.M."/>
            <person name="Banfield J.F."/>
        </authorList>
    </citation>
    <scope>NUCLEOTIDE SEQUENCE [LARGE SCALE GENOMIC DNA]</scope>
    <source>
        <strain evidence="8">CG23_combo_of_CG06-09_8_20_14_all_39_25</strain>
    </source>
</reference>
<sequence length="307" mass="34579">MIELSNGHRLEFVAASGSLAFDGRGWPWEWPLRWVGLLDPHLFTIVVKTLFPDQWKGNLRWSHPWDVVKFISQEGNEINPLMALAIPRLIGGAINAIGLTNSGFDSWLERDHPIICRCEYKVVVSITEPDGRIKGCLEIVKRLNDLKNVVGVEYNASCPNIDPTLLENANMVIENCYAIKEVTALPVLLKLSFVQPYLQIARRLEGIIEAISINSVPWKVVFGDKPSPLAKYGGGGVSGRVAQPFTWKIVSELFRGANVPVIGPSIWEYDDIRRLKMLGASAYHFGTIFLPYPWKPTGYVKRWRRGQ</sequence>
<proteinExistence type="predicted"/>
<dbReference type="InterPro" id="IPR005720">
    <property type="entry name" value="Dihydroorotate_DH_cat"/>
</dbReference>
<gene>
    <name evidence="8" type="ORF">COX38_01570</name>
</gene>
<evidence type="ECO:0000256" key="6">
    <source>
        <dbReference type="ARBA" id="ARBA00023002"/>
    </source>
</evidence>
<name>A0A2G9YUU8_9BACT</name>
<evidence type="ECO:0000256" key="4">
    <source>
        <dbReference type="ARBA" id="ARBA00022643"/>
    </source>
</evidence>
<dbReference type="InterPro" id="IPR012135">
    <property type="entry name" value="Dihydroorotate_DH_1_2"/>
</dbReference>